<name>A0ACA9KRK4_9GLOM</name>
<dbReference type="EMBL" id="CAJVPT010002880">
    <property type="protein sequence ID" value="CAG8488750.1"/>
    <property type="molecule type" value="Genomic_DNA"/>
</dbReference>
<evidence type="ECO:0000313" key="2">
    <source>
        <dbReference type="Proteomes" id="UP000789525"/>
    </source>
</evidence>
<sequence>MVKEETKTLEHNAGSNQRKRFISIGIMMFVEVVLPIILYYILEGHLPTIWALVISGVPPLIAVIFGIVRHRRVDITGVLVIFSFVIGAVVATVQGDPKLYLLRESFFTGVIGLVFLITLIPFKFGSFQMRPIVFYLAKDMQTGGTFSSGDRTQASTDEETIAESWERYWGLYPKFREGFIIMTAVWGLGLLLEVVLRVIIIFETSTVDQAVYIAAIVTYSWIALLVVFTIIYSRWMAKQGQKRRLEMISSQEQHG</sequence>
<organism evidence="1 2">
    <name type="scientific">Acaulospora colombiana</name>
    <dbReference type="NCBI Taxonomy" id="27376"/>
    <lineage>
        <taxon>Eukaryota</taxon>
        <taxon>Fungi</taxon>
        <taxon>Fungi incertae sedis</taxon>
        <taxon>Mucoromycota</taxon>
        <taxon>Glomeromycotina</taxon>
        <taxon>Glomeromycetes</taxon>
        <taxon>Diversisporales</taxon>
        <taxon>Acaulosporaceae</taxon>
        <taxon>Acaulospora</taxon>
    </lineage>
</organism>
<dbReference type="Proteomes" id="UP000789525">
    <property type="component" value="Unassembled WGS sequence"/>
</dbReference>
<evidence type="ECO:0000313" key="1">
    <source>
        <dbReference type="EMBL" id="CAG8488750.1"/>
    </source>
</evidence>
<accession>A0ACA9KRK4</accession>
<gene>
    <name evidence="1" type="ORF">ACOLOM_LOCUS2291</name>
</gene>
<protein>
    <submittedName>
        <fullName evidence="1">13850_t:CDS:1</fullName>
    </submittedName>
</protein>
<proteinExistence type="predicted"/>
<keyword evidence="2" id="KW-1185">Reference proteome</keyword>
<comment type="caution">
    <text evidence="1">The sequence shown here is derived from an EMBL/GenBank/DDBJ whole genome shotgun (WGS) entry which is preliminary data.</text>
</comment>
<reference evidence="1" key="1">
    <citation type="submission" date="2021-06" db="EMBL/GenBank/DDBJ databases">
        <authorList>
            <person name="Kallberg Y."/>
            <person name="Tangrot J."/>
            <person name="Rosling A."/>
        </authorList>
    </citation>
    <scope>NUCLEOTIDE SEQUENCE</scope>
    <source>
        <strain evidence="1">CL356</strain>
    </source>
</reference>